<dbReference type="OMA" id="FISEWET"/>
<feature type="compositionally biased region" description="Basic and acidic residues" evidence="1">
    <location>
        <begin position="1"/>
        <end position="13"/>
    </location>
</feature>
<dbReference type="STRING" id="77044.A0A1W2TJT1"/>
<evidence type="ECO:0000256" key="1">
    <source>
        <dbReference type="SAM" id="MobiDB-lite"/>
    </source>
</evidence>
<gene>
    <name evidence="4" type="ORF">SAMD00023353_1701640</name>
</gene>
<feature type="compositionally biased region" description="Basic and acidic residues" evidence="1">
    <location>
        <begin position="31"/>
        <end position="47"/>
    </location>
</feature>
<dbReference type="PANTHER" id="PTHR36681:SF3">
    <property type="entry name" value="NUCLEAR GTPASE, GERMINAL CENTER-ASSOCIATED, TANDEM DUPLICATE 3"/>
    <property type="match status" value="1"/>
</dbReference>
<name>A0A1W2TJT1_ROSNE</name>
<dbReference type="Pfam" id="PF00350">
    <property type="entry name" value="Dynamin_N"/>
    <property type="match status" value="1"/>
</dbReference>
<dbReference type="Gene3D" id="3.40.50.300">
    <property type="entry name" value="P-loop containing nucleotide triphosphate hydrolases"/>
    <property type="match status" value="1"/>
</dbReference>
<sequence>MAEPSNDLKDTIREPNISSATSARMPNVWGEKTETSRSSRRAKEEDGHELCLDQAQKCEVSDHQATLPMDLVDVFPFLRAAIASEQVDILNRHQSVGASILEELSRNLTENASSLDISPLSSIKSLQERANNPRTIIGIIGGTGHGKSSLINALLDEEKLIPTSCFRACTAVVTEISWNNSDIPDHRYIAEIEFISVEDWDHELGYLFHDLTGSGEASSKGQLEGSDANIAWMKIKAVYSGIDRKMITETNAKTLVDDPTVKALLGTTKIVREGTAEELYKAIQTYVDSKSKANPTHPSGEENSNEHKMRLWPLIKVVRIYTKADVLSSGAVIVDLPSVRDSNVARAAVAEKYIEKCDSLWVVSMITRAVDDQAAQELLDTGFKRQLQLDGNISNLTFVCSKTDDINVYEAADDLGLDEDARKLRNAEGRLRACGISSNLMKFRERLEAVSTYGYEIDKHISRYEKLRAYLEGGKMVTPPKECPKRRGTKTYITKSNKRLMVAIKEEDQSIHWISAGDFWAELEKDMPKFSAEHHLTQEDIQSMVTYLRSQTEMVMNEKENLRGQIFENEAHHDQLEGEVEILKKELNTECVLRRNDHSRRVIRSKFALGLKELDQQESQYIDPANFDPDQEQRDYTEVGRALPVFCTSSQAYQLLSNGYEMDGFNDVNDTNIPQLRVHAKKLTEARCIANGKSFLNDLLQILNSLYIWSFKWDIDPYITHEEKEAEIRYVREKATELKERLRISSKELVSQLSSILDVLFNHIETAALHGATCAPNVAHSWPSHNPGDEGVKYGTYRAILIRNGVFSSTRGPRNFNADLATPLLKVLGVPWEVVFTKKIPRALCQYIETCRFHQEQIQDLLISHLQKQAVFNGVVTLLQHQNKARVDGLLNKIASLSSTVKTKQREANRSFEFAIQRKLKPTYKEISEDWGRGVFARMTLGMETEITKNCREIFNYSCNKSKTKLSEIPESIQKHLQLHDDTLRNEIVSDYKNAIVGADSSKDTKVVKQKIYKLLREVDGRFRYP</sequence>
<dbReference type="InterPro" id="IPR027417">
    <property type="entry name" value="P-loop_NTPase"/>
</dbReference>
<dbReference type="SUPFAM" id="SSF52540">
    <property type="entry name" value="P-loop containing nucleoside triphosphate hydrolases"/>
    <property type="match status" value="1"/>
</dbReference>
<dbReference type="OrthoDB" id="3598281at2759"/>
<dbReference type="AlphaFoldDB" id="A0A1W2TJT1"/>
<feature type="region of interest" description="Disordered" evidence="1">
    <location>
        <begin position="1"/>
        <end position="47"/>
    </location>
</feature>
<dbReference type="InterPro" id="IPR056024">
    <property type="entry name" value="DUF7605"/>
</dbReference>
<organism evidence="4">
    <name type="scientific">Rosellinia necatrix</name>
    <name type="common">White root-rot fungus</name>
    <dbReference type="NCBI Taxonomy" id="77044"/>
    <lineage>
        <taxon>Eukaryota</taxon>
        <taxon>Fungi</taxon>
        <taxon>Dikarya</taxon>
        <taxon>Ascomycota</taxon>
        <taxon>Pezizomycotina</taxon>
        <taxon>Sordariomycetes</taxon>
        <taxon>Xylariomycetidae</taxon>
        <taxon>Xylariales</taxon>
        <taxon>Xylariaceae</taxon>
        <taxon>Rosellinia</taxon>
    </lineage>
</organism>
<feature type="domain" description="Dynamin N-terminal" evidence="2">
    <location>
        <begin position="137"/>
        <end position="378"/>
    </location>
</feature>
<evidence type="ECO:0000313" key="5">
    <source>
        <dbReference type="Proteomes" id="UP000054516"/>
    </source>
</evidence>
<protein>
    <submittedName>
        <fullName evidence="4">Putative tat pathway signal sequence protein</fullName>
    </submittedName>
</protein>
<evidence type="ECO:0000313" key="4">
    <source>
        <dbReference type="EMBL" id="GAP88484.1"/>
    </source>
</evidence>
<proteinExistence type="predicted"/>
<feature type="domain" description="DUF7605" evidence="3">
    <location>
        <begin position="791"/>
        <end position="949"/>
    </location>
</feature>
<dbReference type="EMBL" id="DF977462">
    <property type="protein sequence ID" value="GAP88484.1"/>
    <property type="molecule type" value="Genomic_DNA"/>
</dbReference>
<evidence type="ECO:0000259" key="3">
    <source>
        <dbReference type="Pfam" id="PF24564"/>
    </source>
</evidence>
<reference evidence="4" key="1">
    <citation type="submission" date="2016-03" db="EMBL/GenBank/DDBJ databases">
        <title>Draft genome sequence of Rosellinia necatrix.</title>
        <authorList>
            <person name="Kanematsu S."/>
        </authorList>
    </citation>
    <scope>NUCLEOTIDE SEQUENCE [LARGE SCALE GENOMIC DNA]</scope>
    <source>
        <strain evidence="4">W97</strain>
    </source>
</reference>
<accession>A0A1W2TJT1</accession>
<dbReference type="Proteomes" id="UP000054516">
    <property type="component" value="Unassembled WGS sequence"/>
</dbReference>
<keyword evidence="5" id="KW-1185">Reference proteome</keyword>
<dbReference type="Pfam" id="PF24564">
    <property type="entry name" value="DUF7605"/>
    <property type="match status" value="1"/>
</dbReference>
<evidence type="ECO:0000259" key="2">
    <source>
        <dbReference type="Pfam" id="PF00350"/>
    </source>
</evidence>
<dbReference type="PANTHER" id="PTHR36681">
    <property type="entry name" value="NUCLEAR GTPASE, GERMINAL CENTER-ASSOCIATED, TANDEM DUPLICATE 3"/>
    <property type="match status" value="1"/>
</dbReference>
<dbReference type="InterPro" id="IPR045063">
    <property type="entry name" value="Dynamin_N"/>
</dbReference>